<accession>A0A5P2C7J3</accession>
<name>A0A5P2C7J3_STRVZ</name>
<evidence type="ECO:0000313" key="1">
    <source>
        <dbReference type="EMBL" id="QES38632.1"/>
    </source>
</evidence>
<organism evidence="1 2">
    <name type="scientific">Streptomyces venezuelae</name>
    <dbReference type="NCBI Taxonomy" id="54571"/>
    <lineage>
        <taxon>Bacteria</taxon>
        <taxon>Bacillati</taxon>
        <taxon>Actinomycetota</taxon>
        <taxon>Actinomycetes</taxon>
        <taxon>Kitasatosporales</taxon>
        <taxon>Streptomycetaceae</taxon>
        <taxon>Streptomyces</taxon>
    </lineage>
</organism>
<evidence type="ECO:0000313" key="2">
    <source>
        <dbReference type="Proteomes" id="UP000322927"/>
    </source>
</evidence>
<dbReference type="InterPro" id="IPR045592">
    <property type="entry name" value="DUF6461"/>
</dbReference>
<dbReference type="Pfam" id="PF20062">
    <property type="entry name" value="DUF6461"/>
    <property type="match status" value="1"/>
</dbReference>
<dbReference type="RefSeq" id="WP_150220808.1">
    <property type="nucleotide sequence ID" value="NZ_CP029192.1"/>
</dbReference>
<dbReference type="OrthoDB" id="4118486at2"/>
<dbReference type="Proteomes" id="UP000322927">
    <property type="component" value="Chromosome"/>
</dbReference>
<dbReference type="AlphaFoldDB" id="A0A5P2C7J3"/>
<dbReference type="EMBL" id="CP029192">
    <property type="protein sequence ID" value="QES38632.1"/>
    <property type="molecule type" value="Genomic_DNA"/>
</dbReference>
<reference evidence="1 2" key="1">
    <citation type="submission" date="2018-05" db="EMBL/GenBank/DDBJ databases">
        <title>Streptomyces venezuelae.</title>
        <authorList>
            <person name="Kim W."/>
            <person name="Lee N."/>
            <person name="Cho B.-K."/>
        </authorList>
    </citation>
    <scope>NUCLEOTIDE SEQUENCE [LARGE SCALE GENOMIC DNA]</scope>
    <source>
        <strain evidence="1 2">ATCC 14584</strain>
    </source>
</reference>
<proteinExistence type="predicted"/>
<gene>
    <name evidence="1" type="ORF">DEJ48_39240</name>
</gene>
<sequence length="207" mass="22684">MPDSLEWIADAWNSRGLYITCARGLSPQDLVQRMADHEPVEVKPATTLQEASGMVDMSQVYCTGRIGQAGDWAFIVENGGSEGWALDPGVSRGAEVLIFDPRPDDPPSFFSYHANGEVQLYFELGGYDPAGAQPELLRPALEADGVIPPEDCLDDMLGMDEELSSHEQRRRVLTVIGEHFGLFLSQQTIVSGHLPVVITRTSPPTSW</sequence>
<protein>
    <submittedName>
        <fullName evidence="1">Uncharacterized protein</fullName>
    </submittedName>
</protein>